<dbReference type="Pfam" id="PF02958">
    <property type="entry name" value="EcKL"/>
    <property type="match status" value="1"/>
</dbReference>
<comment type="caution">
    <text evidence="2">The sequence shown here is derived from an EMBL/GenBank/DDBJ whole genome shotgun (WGS) entry which is preliminary data.</text>
</comment>
<evidence type="ECO:0000259" key="1">
    <source>
        <dbReference type="SMART" id="SM00587"/>
    </source>
</evidence>
<dbReference type="SMART" id="SM00587">
    <property type="entry name" value="CHK"/>
    <property type="match status" value="1"/>
</dbReference>
<keyword evidence="3" id="KW-1185">Reference proteome</keyword>
<evidence type="ECO:0000313" key="2">
    <source>
        <dbReference type="EMBL" id="CAG2055221.1"/>
    </source>
</evidence>
<dbReference type="InterPro" id="IPR015897">
    <property type="entry name" value="CHK_kinase-like"/>
</dbReference>
<dbReference type="Proteomes" id="UP001153148">
    <property type="component" value="Unassembled WGS sequence"/>
</dbReference>
<dbReference type="PANTHER" id="PTHR11012:SF56">
    <property type="entry name" value="CHK KINASE-LIKE DOMAIN-CONTAINING PROTEIN-RELATED"/>
    <property type="match status" value="1"/>
</dbReference>
<accession>A0ABN7NH71</accession>
<dbReference type="SUPFAM" id="SSF56112">
    <property type="entry name" value="Protein kinase-like (PK-like)"/>
    <property type="match status" value="1"/>
</dbReference>
<protein>
    <recommendedName>
        <fullName evidence="1">CHK kinase-like domain-containing protein</fullName>
    </recommendedName>
</protein>
<organism evidence="2 3">
    <name type="scientific">Timema podura</name>
    <name type="common">Walking stick</name>
    <dbReference type="NCBI Taxonomy" id="61482"/>
    <lineage>
        <taxon>Eukaryota</taxon>
        <taxon>Metazoa</taxon>
        <taxon>Ecdysozoa</taxon>
        <taxon>Arthropoda</taxon>
        <taxon>Hexapoda</taxon>
        <taxon>Insecta</taxon>
        <taxon>Pterygota</taxon>
        <taxon>Neoptera</taxon>
        <taxon>Polyneoptera</taxon>
        <taxon>Phasmatodea</taxon>
        <taxon>Timematodea</taxon>
        <taxon>Timematoidea</taxon>
        <taxon>Timematidae</taxon>
        <taxon>Timema</taxon>
    </lineage>
</organism>
<reference evidence="2" key="1">
    <citation type="submission" date="2021-03" db="EMBL/GenBank/DDBJ databases">
        <authorList>
            <person name="Tran Van P."/>
        </authorList>
    </citation>
    <scope>NUCLEOTIDE SEQUENCE</scope>
</reference>
<evidence type="ECO:0000313" key="3">
    <source>
        <dbReference type="Proteomes" id="UP001153148"/>
    </source>
</evidence>
<dbReference type="InterPro" id="IPR011009">
    <property type="entry name" value="Kinase-like_dom_sf"/>
</dbReference>
<dbReference type="PANTHER" id="PTHR11012">
    <property type="entry name" value="PROTEIN KINASE-LIKE DOMAIN-CONTAINING"/>
    <property type="match status" value="1"/>
</dbReference>
<feature type="domain" description="CHK kinase-like" evidence="1">
    <location>
        <begin position="132"/>
        <end position="325"/>
    </location>
</feature>
<name>A0ABN7NH71_TIMPD</name>
<proteinExistence type="predicted"/>
<dbReference type="EMBL" id="CAJPIN010002228">
    <property type="protein sequence ID" value="CAG2055221.1"/>
    <property type="molecule type" value="Genomic_DNA"/>
</dbReference>
<sequence length="412" mass="47606">MSENIPVTEPPSWLNKEFFEDLLQKGNERNISVEIKEVQNAVPVGDNYLSIIHRITLSISEEGGRTTERSLIVKDLPKGEMLQKFLKEGGIFKQEISMYQKVLPAFYRIAEGRLEAPSLTAKCYPLDNDELLVMEDLRPSGFRMADRRQGLDYDHCLVAVKALARLHGMSVATHEQDPDVFQDLKIEKIYTESGRDNVKFHLDRPFKKLKEVVEGMNGFERFVEKIQRIHDDLMDNMIMMMNPEKNVFRVMNHGDFWVNNMLFSYDEKDKVSDIKMLDFQMSKFVTPALDLHYFLVSSPSMEVRKNSVDHLLEEYHTELCDVLKRLDCAHKQITLQRLQEELKDNGFFAVNVMAALLAIVVADPEDAPDFSDMTEESIKSGEDNTMSKSYAGARYRELVQMLLLRFEEQGIL</sequence>
<dbReference type="InterPro" id="IPR004119">
    <property type="entry name" value="EcKL"/>
</dbReference>
<dbReference type="Gene3D" id="3.90.1200.10">
    <property type="match status" value="1"/>
</dbReference>
<gene>
    <name evidence="2" type="ORF">TPAB3V08_LOCUS2227</name>
</gene>